<organism evidence="1 2">
    <name type="scientific">Miniphocaeibacter halophilus</name>
    <dbReference type="NCBI Taxonomy" id="2931922"/>
    <lineage>
        <taxon>Bacteria</taxon>
        <taxon>Bacillati</taxon>
        <taxon>Bacillota</taxon>
        <taxon>Tissierellia</taxon>
        <taxon>Tissierellales</taxon>
        <taxon>Peptoniphilaceae</taxon>
        <taxon>Miniphocaeibacter</taxon>
    </lineage>
</organism>
<reference evidence="1 2" key="1">
    <citation type="journal article" date="2022" name="Int. J. Syst. Evol. Microbiol.">
        <title>Miniphocaeibacter halophilus sp. nov., an ammonium-tolerant acetate-producing bacterium isolated from a biogas system.</title>
        <authorList>
            <person name="Schnurer A."/>
            <person name="Singh A."/>
            <person name="Bi S."/>
            <person name="Qiao W."/>
            <person name="Westerholm M."/>
        </authorList>
    </citation>
    <scope>NUCLEOTIDE SEQUENCE [LARGE SCALE GENOMIC DNA]</scope>
    <source>
        <strain evidence="1 2">AMB_01</strain>
    </source>
</reference>
<evidence type="ECO:0000313" key="2">
    <source>
        <dbReference type="Proteomes" id="UP000595814"/>
    </source>
</evidence>
<accession>A0AC61MPV8</accession>
<protein>
    <submittedName>
        <fullName evidence="1">Uncharacterized protein</fullName>
    </submittedName>
</protein>
<dbReference type="Proteomes" id="UP000595814">
    <property type="component" value="Chromosome"/>
</dbReference>
<gene>
    <name evidence="1" type="ORF">JFY71_08000</name>
</gene>
<dbReference type="EMBL" id="CP066744">
    <property type="protein sequence ID" value="QQK07258.1"/>
    <property type="molecule type" value="Genomic_DNA"/>
</dbReference>
<keyword evidence="2" id="KW-1185">Reference proteome</keyword>
<proteinExistence type="predicted"/>
<name>A0AC61MPV8_9FIRM</name>
<evidence type="ECO:0000313" key="1">
    <source>
        <dbReference type="EMBL" id="QQK07258.1"/>
    </source>
</evidence>
<sequence length="55" mass="6692">MKSKNNKNNRISQINKNDADRIKELEQQVLSLKVENEYLKELRRLHLKERQKNKS</sequence>